<comment type="caution">
    <text evidence="2">The sequence shown here is derived from an EMBL/GenBank/DDBJ whole genome shotgun (WGS) entry which is preliminary data.</text>
</comment>
<keyword evidence="1" id="KW-0812">Transmembrane</keyword>
<dbReference type="GO" id="GO:0003723">
    <property type="term" value="F:RNA binding"/>
    <property type="evidence" value="ECO:0007669"/>
    <property type="project" value="InterPro"/>
</dbReference>
<dbReference type="Gene3D" id="1.25.40.10">
    <property type="entry name" value="Tetratricopeptide repeat domain"/>
    <property type="match status" value="1"/>
</dbReference>
<evidence type="ECO:0008006" key="4">
    <source>
        <dbReference type="Google" id="ProtNLM"/>
    </source>
</evidence>
<dbReference type="PANTHER" id="PTHR47926">
    <property type="entry name" value="PENTATRICOPEPTIDE REPEAT-CONTAINING PROTEIN"/>
    <property type="match status" value="1"/>
</dbReference>
<gene>
    <name evidence="2" type="ORF">RchiOBHm_Chr2g0118031</name>
</gene>
<evidence type="ECO:0000313" key="2">
    <source>
        <dbReference type="EMBL" id="PRQ49089.1"/>
    </source>
</evidence>
<proteinExistence type="predicted"/>
<feature type="transmembrane region" description="Helical" evidence="1">
    <location>
        <begin position="12"/>
        <end position="33"/>
    </location>
</feature>
<dbReference type="EMBL" id="PDCK01000040">
    <property type="protein sequence ID" value="PRQ49089.1"/>
    <property type="molecule type" value="Genomic_DNA"/>
</dbReference>
<dbReference type="PANTHER" id="PTHR47926:SF465">
    <property type="entry name" value="PENTATRICOPEPTIDE REPEAT (PPR-LIKE) SUPERFAMILY PROTEIN"/>
    <property type="match status" value="1"/>
</dbReference>
<dbReference type="STRING" id="74649.A0A2P6RRP3"/>
<reference evidence="2 3" key="1">
    <citation type="journal article" date="2018" name="Nat. Genet.">
        <title>The Rosa genome provides new insights in the design of modern roses.</title>
        <authorList>
            <person name="Bendahmane M."/>
        </authorList>
    </citation>
    <scope>NUCLEOTIDE SEQUENCE [LARGE SCALE GENOMIC DNA]</scope>
    <source>
        <strain evidence="3">cv. Old Blush</strain>
    </source>
</reference>
<protein>
    <recommendedName>
        <fullName evidence="4">Pentatricopeptide</fullName>
    </recommendedName>
</protein>
<keyword evidence="3" id="KW-1185">Reference proteome</keyword>
<name>A0A2P6RRP3_ROSCH</name>
<organism evidence="2 3">
    <name type="scientific">Rosa chinensis</name>
    <name type="common">China rose</name>
    <dbReference type="NCBI Taxonomy" id="74649"/>
    <lineage>
        <taxon>Eukaryota</taxon>
        <taxon>Viridiplantae</taxon>
        <taxon>Streptophyta</taxon>
        <taxon>Embryophyta</taxon>
        <taxon>Tracheophyta</taxon>
        <taxon>Spermatophyta</taxon>
        <taxon>Magnoliopsida</taxon>
        <taxon>eudicotyledons</taxon>
        <taxon>Gunneridae</taxon>
        <taxon>Pentapetalae</taxon>
        <taxon>rosids</taxon>
        <taxon>fabids</taxon>
        <taxon>Rosales</taxon>
        <taxon>Rosaceae</taxon>
        <taxon>Rosoideae</taxon>
        <taxon>Rosoideae incertae sedis</taxon>
        <taxon>Rosa</taxon>
    </lineage>
</organism>
<keyword evidence="1" id="KW-1133">Transmembrane helix</keyword>
<dbReference type="GO" id="GO:0009451">
    <property type="term" value="P:RNA modification"/>
    <property type="evidence" value="ECO:0007669"/>
    <property type="project" value="InterPro"/>
</dbReference>
<accession>A0A2P6RRP3</accession>
<dbReference type="InterPro" id="IPR046960">
    <property type="entry name" value="PPR_At4g14850-like_plant"/>
</dbReference>
<dbReference type="Gramene" id="PRQ49089">
    <property type="protein sequence ID" value="PRQ49089"/>
    <property type="gene ID" value="RchiOBHm_Chr2g0118031"/>
</dbReference>
<evidence type="ECO:0000256" key="1">
    <source>
        <dbReference type="SAM" id="Phobius"/>
    </source>
</evidence>
<sequence length="179" mass="20086">MFKLGLLGRGDMFHGCIILYGFHSYAFIGNGLVNMYAKCRELKGSICAFCDILHKDWYLGMRWLIAFGLHGKAIQFLQVFEQMVVNQVKPDNVTFIFLLMACIHSGLIRESPILFETMQTIYGLSPEKDHVACMVDMLARVGYLAEARERADCSVYAKTSLREALLGTCSAHGKLGFGK</sequence>
<dbReference type="Proteomes" id="UP000238479">
    <property type="component" value="Chromosome 2"/>
</dbReference>
<dbReference type="AlphaFoldDB" id="A0A2P6RRP3"/>
<keyword evidence="1" id="KW-0472">Membrane</keyword>
<dbReference type="InterPro" id="IPR011990">
    <property type="entry name" value="TPR-like_helical_dom_sf"/>
</dbReference>
<evidence type="ECO:0000313" key="3">
    <source>
        <dbReference type="Proteomes" id="UP000238479"/>
    </source>
</evidence>